<keyword evidence="1" id="KW-0863">Zinc-finger</keyword>
<dbReference type="PaxDb" id="67767-A0A0J7KSN2"/>
<gene>
    <name evidence="4" type="ORF">RF55_6660</name>
</gene>
<dbReference type="Proteomes" id="UP000036403">
    <property type="component" value="Unassembled WGS sequence"/>
</dbReference>
<feature type="region of interest" description="Disordered" evidence="2">
    <location>
        <begin position="96"/>
        <end position="132"/>
    </location>
</feature>
<evidence type="ECO:0000256" key="2">
    <source>
        <dbReference type="SAM" id="MobiDB-lite"/>
    </source>
</evidence>
<dbReference type="SUPFAM" id="SSF57756">
    <property type="entry name" value="Retrovirus zinc finger-like domains"/>
    <property type="match status" value="1"/>
</dbReference>
<dbReference type="EMBL" id="LBMM01003679">
    <property type="protein sequence ID" value="KMQ93244.1"/>
    <property type="molecule type" value="Genomic_DNA"/>
</dbReference>
<protein>
    <submittedName>
        <fullName evidence="4">Gag-like protein</fullName>
    </submittedName>
</protein>
<dbReference type="Gene3D" id="4.10.60.10">
    <property type="entry name" value="Zinc finger, CCHC-type"/>
    <property type="match status" value="1"/>
</dbReference>
<dbReference type="SMART" id="SM00343">
    <property type="entry name" value="ZnF_C2HC"/>
    <property type="match status" value="2"/>
</dbReference>
<evidence type="ECO:0000313" key="5">
    <source>
        <dbReference type="Proteomes" id="UP000036403"/>
    </source>
</evidence>
<proteinExistence type="predicted"/>
<dbReference type="InterPro" id="IPR036875">
    <property type="entry name" value="Znf_CCHC_sf"/>
</dbReference>
<dbReference type="GO" id="GO:0008270">
    <property type="term" value="F:zinc ion binding"/>
    <property type="evidence" value="ECO:0007669"/>
    <property type="project" value="UniProtKB-KW"/>
</dbReference>
<keyword evidence="5" id="KW-1185">Reference proteome</keyword>
<dbReference type="InterPro" id="IPR001878">
    <property type="entry name" value="Znf_CCHC"/>
</dbReference>
<comment type="caution">
    <text evidence="4">The sequence shown here is derived from an EMBL/GenBank/DDBJ whole genome shotgun (WGS) entry which is preliminary data.</text>
</comment>
<sequence>MEQIGALIEAKLADFRKDFLGNAVRSSLLASAGSSGATAALTADKKAKRKGRATAPLVVFVPAPPCLSAVPAPVSPRALRSLPPFSSLTGEELAKVVKRKEKRAARKKTAAQPPPPPKKGNGGKVGLERPPKTAAVTVTVPESSGITYAEVMSRSNINLTDLGITEADQLAVRLRGLLEDKGVRVGRPTKRAELRIKRLIDSTTPAEVATEVAKAGGCRREVRVSEIRASPSDLSFVWAQCPLSAAKKVAESGKLLVGWVSASVEILGARPLQCYRCLEMGHVKQRCTSAVDCSGRCYRCGDPAHRASQCSAAPKCPLCVDLGRAARHRLESKVCVPPFSRKSRKGRWPQEPLPDRATFRETGSFAVEQNRPGGGQEGAMIVE</sequence>
<dbReference type="OrthoDB" id="7554612at2759"/>
<organism evidence="4 5">
    <name type="scientific">Lasius niger</name>
    <name type="common">Black garden ant</name>
    <dbReference type="NCBI Taxonomy" id="67767"/>
    <lineage>
        <taxon>Eukaryota</taxon>
        <taxon>Metazoa</taxon>
        <taxon>Ecdysozoa</taxon>
        <taxon>Arthropoda</taxon>
        <taxon>Hexapoda</taxon>
        <taxon>Insecta</taxon>
        <taxon>Pterygota</taxon>
        <taxon>Neoptera</taxon>
        <taxon>Endopterygota</taxon>
        <taxon>Hymenoptera</taxon>
        <taxon>Apocrita</taxon>
        <taxon>Aculeata</taxon>
        <taxon>Formicoidea</taxon>
        <taxon>Formicidae</taxon>
        <taxon>Formicinae</taxon>
        <taxon>Lasius</taxon>
        <taxon>Lasius</taxon>
    </lineage>
</organism>
<feature type="region of interest" description="Disordered" evidence="2">
    <location>
        <begin position="360"/>
        <end position="383"/>
    </location>
</feature>
<dbReference type="PROSITE" id="PS50158">
    <property type="entry name" value="ZF_CCHC"/>
    <property type="match status" value="2"/>
</dbReference>
<feature type="domain" description="CCHC-type" evidence="3">
    <location>
        <begin position="296"/>
        <end position="310"/>
    </location>
</feature>
<dbReference type="AlphaFoldDB" id="A0A0J7KSN2"/>
<name>A0A0J7KSN2_LASNI</name>
<keyword evidence="1" id="KW-0862">Zinc</keyword>
<accession>A0A0J7KSN2</accession>
<evidence type="ECO:0000259" key="3">
    <source>
        <dbReference type="PROSITE" id="PS50158"/>
    </source>
</evidence>
<feature type="domain" description="CCHC-type" evidence="3">
    <location>
        <begin position="274"/>
        <end position="289"/>
    </location>
</feature>
<feature type="compositionally biased region" description="Basic residues" evidence="2">
    <location>
        <begin position="96"/>
        <end position="109"/>
    </location>
</feature>
<reference evidence="4 5" key="1">
    <citation type="submission" date="2015-04" db="EMBL/GenBank/DDBJ databases">
        <title>Lasius niger genome sequencing.</title>
        <authorList>
            <person name="Konorov E.A."/>
            <person name="Nikitin M.A."/>
            <person name="Kirill M.V."/>
            <person name="Chang P."/>
        </authorList>
    </citation>
    <scope>NUCLEOTIDE SEQUENCE [LARGE SCALE GENOMIC DNA]</scope>
    <source>
        <tissue evidence="4">Whole</tissue>
    </source>
</reference>
<keyword evidence="1" id="KW-0479">Metal-binding</keyword>
<evidence type="ECO:0000256" key="1">
    <source>
        <dbReference type="PROSITE-ProRule" id="PRU00047"/>
    </source>
</evidence>
<evidence type="ECO:0000313" key="4">
    <source>
        <dbReference type="EMBL" id="KMQ93244.1"/>
    </source>
</evidence>
<dbReference type="GO" id="GO:0003676">
    <property type="term" value="F:nucleic acid binding"/>
    <property type="evidence" value="ECO:0007669"/>
    <property type="project" value="InterPro"/>
</dbReference>